<feature type="transmembrane region" description="Helical" evidence="1">
    <location>
        <begin position="107"/>
        <end position="127"/>
    </location>
</feature>
<dbReference type="InterPro" id="IPR010539">
    <property type="entry name" value="BaxI_1-like"/>
</dbReference>
<evidence type="ECO:0000313" key="3">
    <source>
        <dbReference type="EMBL" id="KWX05067.1"/>
    </source>
</evidence>
<dbReference type="PANTHER" id="PTHR41282">
    <property type="entry name" value="CONSERVED TRANSMEMBRANE PROTEIN-RELATED"/>
    <property type="match status" value="1"/>
</dbReference>
<feature type="transmembrane region" description="Helical" evidence="1">
    <location>
        <begin position="54"/>
        <end position="75"/>
    </location>
</feature>
<dbReference type="Pfam" id="PF12811">
    <property type="entry name" value="BaxI_1"/>
    <property type="match status" value="1"/>
</dbReference>
<proteinExistence type="predicted"/>
<dbReference type="EMBL" id="LAXD01000001">
    <property type="protein sequence ID" value="KWW99130.1"/>
    <property type="molecule type" value="Genomic_DNA"/>
</dbReference>
<evidence type="ECO:0000313" key="7">
    <source>
        <dbReference type="Proteomes" id="UP000070659"/>
    </source>
</evidence>
<protein>
    <submittedName>
        <fullName evidence="2">Putative integral membrane protein</fullName>
    </submittedName>
</protein>
<feature type="transmembrane region" description="Helical" evidence="1">
    <location>
        <begin position="200"/>
        <end position="223"/>
    </location>
</feature>
<reference evidence="3 7" key="2">
    <citation type="submission" date="2015-02" db="EMBL/GenBank/DDBJ databases">
        <title>Physiological reanalysis, assessment of diazotrophy, and genome sequences of multiple isolates of Streptomyces thermoautotrophicus.</title>
        <authorList>
            <person name="MacKellar D.C."/>
            <person name="Lieber L."/>
            <person name="Norman J."/>
            <person name="Bolger A."/>
            <person name="Tobin C."/>
            <person name="Murray J.W."/>
            <person name="Prell J."/>
        </authorList>
    </citation>
    <scope>NUCLEOTIDE SEQUENCE [LARGE SCALE GENOMIC DNA]</scope>
    <source>
        <strain evidence="3 7">UBT1</strain>
    </source>
</reference>
<keyword evidence="1" id="KW-0472">Membrane</keyword>
<dbReference type="Proteomes" id="UP000070598">
    <property type="component" value="Unassembled WGS sequence"/>
</dbReference>
<name>A0A132N4X1_9ACTN</name>
<dbReference type="OrthoDB" id="116480at2"/>
<dbReference type="Proteomes" id="UP000070659">
    <property type="component" value="Unassembled WGS sequence"/>
</dbReference>
<dbReference type="PANTHER" id="PTHR41282:SF1">
    <property type="entry name" value="CONSERVED TRANSMEMBRANE PROTEIN-RELATED"/>
    <property type="match status" value="1"/>
</dbReference>
<accession>A0A132N4X1</accession>
<feature type="transmembrane region" description="Helical" evidence="1">
    <location>
        <begin position="165"/>
        <end position="188"/>
    </location>
</feature>
<sequence length="267" mass="28457">MQSRNPILTRSGAFTRGGYATFDTSTPSAQQLEAMYQAPPATPLQTGRMTIDDVVAKTALSLLTVVVAGALAWFFLPAGAMGVPVVAALVGFVLALIISFTTSTNPALILTYAALEGVFLGAVSKAFNVMMPGIVVQAVFGTLVAFGTMLFLYKSRRIRVTPQFTKILLAAIIGFAVAALLNLVLGLFGVNLGLRDAGPVGLVFTALGVVLASLSLALDFHLAEEGVRAGWPHKMAWYVAFGLTVTLVWLYLEILRLIYIVRSLMEE</sequence>
<evidence type="ECO:0000313" key="4">
    <source>
        <dbReference type="EMBL" id="KWX08122.1"/>
    </source>
</evidence>
<reference evidence="6" key="1">
    <citation type="submission" date="2015-02" db="EMBL/GenBank/DDBJ databases">
        <title>Physiological reanalysis, assessment of diazotrophy, and genome sequences of multiple isolates of Streptomyces thermoautotrophicus.</title>
        <authorList>
            <person name="MacKellar D.C."/>
            <person name="Lieber L."/>
            <person name="Norman J."/>
            <person name="Bolger A."/>
            <person name="Tobin C."/>
            <person name="Murray J.W."/>
            <person name="Friesen M."/>
            <person name="Prell J."/>
        </authorList>
    </citation>
    <scope>NUCLEOTIDE SEQUENCE [LARGE SCALE GENOMIC DNA]</scope>
    <source>
        <strain evidence="6">UBT1</strain>
    </source>
</reference>
<feature type="transmembrane region" description="Helical" evidence="1">
    <location>
        <begin position="235"/>
        <end position="261"/>
    </location>
</feature>
<evidence type="ECO:0000313" key="2">
    <source>
        <dbReference type="EMBL" id="KWW99130.1"/>
    </source>
</evidence>
<feature type="transmembrane region" description="Helical" evidence="1">
    <location>
        <begin position="81"/>
        <end position="100"/>
    </location>
</feature>
<dbReference type="RefSeq" id="WP_066884209.1">
    <property type="nucleotide sequence ID" value="NZ_JYIJ01000013.1"/>
</dbReference>
<keyword evidence="5" id="KW-1185">Reference proteome</keyword>
<feature type="transmembrane region" description="Helical" evidence="1">
    <location>
        <begin position="133"/>
        <end position="153"/>
    </location>
</feature>
<reference evidence="5" key="3">
    <citation type="submission" date="2015-04" db="EMBL/GenBank/DDBJ databases">
        <title>Physiological reanalysis, assessment of diazotrophy, and genome sequences of multiple isolates of Streptomyces thermoautotrophicus.</title>
        <authorList>
            <person name="MacKellar D.C."/>
            <person name="Lieber L."/>
            <person name="Norman J."/>
            <person name="Bolger A."/>
            <person name="Tobin C."/>
            <person name="Murray J.W."/>
            <person name="Chang R."/>
            <person name="Ford T."/>
            <person name="Nguyen P.Q."/>
            <person name="Woodward J."/>
            <person name="Permingeat H."/>
            <person name="Joshi N.S."/>
            <person name="Silver P.A."/>
            <person name="Usadel B."/>
            <person name="Rutherford A.W."/>
            <person name="Friesen M."/>
            <person name="Prell J."/>
        </authorList>
    </citation>
    <scope>NUCLEOTIDE SEQUENCE [LARGE SCALE GENOMIC DNA]</scope>
    <source>
        <strain evidence="5">H1</strain>
    </source>
</reference>
<evidence type="ECO:0000313" key="5">
    <source>
        <dbReference type="Proteomes" id="UP000070188"/>
    </source>
</evidence>
<reference evidence="2" key="4">
    <citation type="submission" date="2015-04" db="EMBL/GenBank/DDBJ databases">
        <title>Physiological reanalysis, assessment of diazotrophy, and genome sequences of multiple isolates of Streptomyces thermoautotrophicus.</title>
        <authorList>
            <person name="MacKellar D.C."/>
            <person name="Lieber L."/>
            <person name="Norman J."/>
            <person name="Bolger A."/>
            <person name="Tobin C."/>
            <person name="Murray J.W."/>
            <person name="Woodward J."/>
            <person name="Friesen M."/>
            <person name="Prell J."/>
        </authorList>
    </citation>
    <scope>NUCLEOTIDE SEQUENCE [LARGE SCALE GENOMIC DNA]</scope>
    <source>
        <strain evidence="2">H1</strain>
    </source>
</reference>
<dbReference type="EMBL" id="JYIJ01000013">
    <property type="protein sequence ID" value="KWX05067.1"/>
    <property type="molecule type" value="Genomic_DNA"/>
</dbReference>
<dbReference type="EMBL" id="JYIK01001009">
    <property type="protein sequence ID" value="KWX08122.1"/>
    <property type="molecule type" value="Genomic_DNA"/>
</dbReference>
<dbReference type="PATRIC" id="fig|1469144.10.peg.874"/>
<comment type="caution">
    <text evidence="3">The sequence shown here is derived from an EMBL/GenBank/DDBJ whole genome shotgun (WGS) entry which is preliminary data.</text>
</comment>
<dbReference type="AlphaFoldDB" id="A0A132N4X1"/>
<evidence type="ECO:0000313" key="6">
    <source>
        <dbReference type="Proteomes" id="UP000070598"/>
    </source>
</evidence>
<evidence type="ECO:0000256" key="1">
    <source>
        <dbReference type="SAM" id="Phobius"/>
    </source>
</evidence>
<dbReference type="Proteomes" id="UP000070188">
    <property type="component" value="Unassembled WGS sequence"/>
</dbReference>
<keyword evidence="1" id="KW-1133">Transmembrane helix</keyword>
<keyword evidence="1" id="KW-0812">Transmembrane</keyword>
<dbReference type="PIRSF" id="PIRSF009160">
    <property type="entry name" value="UCP009160"/>
    <property type="match status" value="1"/>
</dbReference>
<organism evidence="3 7">
    <name type="scientific">Carbonactinospora thermoautotrophica</name>
    <dbReference type="NCBI Taxonomy" id="1469144"/>
    <lineage>
        <taxon>Bacteria</taxon>
        <taxon>Bacillati</taxon>
        <taxon>Actinomycetota</taxon>
        <taxon>Actinomycetes</taxon>
        <taxon>Kitasatosporales</taxon>
        <taxon>Carbonactinosporaceae</taxon>
        <taxon>Carbonactinospora</taxon>
    </lineage>
</organism>
<gene>
    <name evidence="2" type="ORF">LI90_764</name>
    <name evidence="3" type="ORF">TH66_04830</name>
    <name evidence="4" type="ORF">TR74_16395</name>
</gene>